<evidence type="ECO:0000313" key="1">
    <source>
        <dbReference type="EnsemblPlants" id="Bo4g154700.1"/>
    </source>
</evidence>
<evidence type="ECO:0000313" key="2">
    <source>
        <dbReference type="Proteomes" id="UP000032141"/>
    </source>
</evidence>
<dbReference type="Proteomes" id="UP000032141">
    <property type="component" value="Chromosome C4"/>
</dbReference>
<organism evidence="1 2">
    <name type="scientific">Brassica oleracea var. oleracea</name>
    <dbReference type="NCBI Taxonomy" id="109376"/>
    <lineage>
        <taxon>Eukaryota</taxon>
        <taxon>Viridiplantae</taxon>
        <taxon>Streptophyta</taxon>
        <taxon>Embryophyta</taxon>
        <taxon>Tracheophyta</taxon>
        <taxon>Spermatophyta</taxon>
        <taxon>Magnoliopsida</taxon>
        <taxon>eudicotyledons</taxon>
        <taxon>Gunneridae</taxon>
        <taxon>Pentapetalae</taxon>
        <taxon>rosids</taxon>
        <taxon>malvids</taxon>
        <taxon>Brassicales</taxon>
        <taxon>Brassicaceae</taxon>
        <taxon>Brassiceae</taxon>
        <taxon>Brassica</taxon>
    </lineage>
</organism>
<keyword evidence="2" id="KW-1185">Reference proteome</keyword>
<reference evidence="1" key="2">
    <citation type="submission" date="2015-03" db="UniProtKB">
        <authorList>
            <consortium name="EnsemblPlants"/>
        </authorList>
    </citation>
    <scope>IDENTIFICATION</scope>
</reference>
<dbReference type="EnsemblPlants" id="Bo4g154700.1">
    <property type="protein sequence ID" value="Bo4g154700.1"/>
    <property type="gene ID" value="Bo4g154700"/>
</dbReference>
<protein>
    <submittedName>
        <fullName evidence="1">Uncharacterized protein</fullName>
    </submittedName>
</protein>
<dbReference type="AlphaFoldDB" id="A0A0D3C1T2"/>
<accession>A0A0D3C1T2</accession>
<dbReference type="Gramene" id="Bo4g154700.1">
    <property type="protein sequence ID" value="Bo4g154700.1"/>
    <property type="gene ID" value="Bo4g154700"/>
</dbReference>
<name>A0A0D3C1T2_BRAOL</name>
<sequence length="61" mass="6501">MAEPFIGNGLLGRTFIGNGLCAAKSRSSRLFSWSLQPGNGLFGLAVCIMASTAEEWSFMAE</sequence>
<reference evidence="1 2" key="1">
    <citation type="journal article" date="2014" name="Genome Biol.">
        <title>Transcriptome and methylome profiling reveals relics of genome dominance in the mesopolyploid Brassica oleracea.</title>
        <authorList>
            <person name="Parkin I.A."/>
            <person name="Koh C."/>
            <person name="Tang H."/>
            <person name="Robinson S.J."/>
            <person name="Kagale S."/>
            <person name="Clarke W.E."/>
            <person name="Town C.D."/>
            <person name="Nixon J."/>
            <person name="Krishnakumar V."/>
            <person name="Bidwell S.L."/>
            <person name="Denoeud F."/>
            <person name="Belcram H."/>
            <person name="Links M.G."/>
            <person name="Just J."/>
            <person name="Clarke C."/>
            <person name="Bender T."/>
            <person name="Huebert T."/>
            <person name="Mason A.S."/>
            <person name="Pires J.C."/>
            <person name="Barker G."/>
            <person name="Moore J."/>
            <person name="Walley P.G."/>
            <person name="Manoli S."/>
            <person name="Batley J."/>
            <person name="Edwards D."/>
            <person name="Nelson M.N."/>
            <person name="Wang X."/>
            <person name="Paterson A.H."/>
            <person name="King G."/>
            <person name="Bancroft I."/>
            <person name="Chalhoub B."/>
            <person name="Sharpe A.G."/>
        </authorList>
    </citation>
    <scope>NUCLEOTIDE SEQUENCE</scope>
    <source>
        <strain evidence="1 2">cv. TO1000</strain>
    </source>
</reference>
<dbReference type="HOGENOM" id="CLU_2925801_0_0_1"/>
<proteinExistence type="predicted"/>